<dbReference type="RefSeq" id="WP_338538010.1">
    <property type="nucleotide sequence ID" value="NZ_CP104874.1"/>
</dbReference>
<evidence type="ECO:0000313" key="2">
    <source>
        <dbReference type="EMBL" id="WWF04782.1"/>
    </source>
</evidence>
<protein>
    <submittedName>
        <fullName evidence="2">ABC transporter permease</fullName>
    </submittedName>
</protein>
<proteinExistence type="predicted"/>
<feature type="transmembrane region" description="Helical" evidence="1">
    <location>
        <begin position="154"/>
        <end position="178"/>
    </location>
</feature>
<dbReference type="EMBL" id="CP104874">
    <property type="protein sequence ID" value="WWF04782.1"/>
    <property type="molecule type" value="Genomic_DNA"/>
</dbReference>
<accession>A0ABZ2FBX8</accession>
<organism evidence="2 3">
    <name type="scientific">Janibacter terrae</name>
    <dbReference type="NCBI Taxonomy" id="103817"/>
    <lineage>
        <taxon>Bacteria</taxon>
        <taxon>Bacillati</taxon>
        <taxon>Actinomycetota</taxon>
        <taxon>Actinomycetes</taxon>
        <taxon>Micrococcales</taxon>
        <taxon>Intrasporangiaceae</taxon>
        <taxon>Janibacter</taxon>
    </lineage>
</organism>
<evidence type="ECO:0000313" key="3">
    <source>
        <dbReference type="Proteomes" id="UP001381003"/>
    </source>
</evidence>
<dbReference type="Proteomes" id="UP001381003">
    <property type="component" value="Chromosome"/>
</dbReference>
<keyword evidence="1" id="KW-0812">Transmembrane</keyword>
<feature type="transmembrane region" description="Helical" evidence="1">
    <location>
        <begin position="233"/>
        <end position="256"/>
    </location>
</feature>
<keyword evidence="1" id="KW-0472">Membrane</keyword>
<feature type="transmembrane region" description="Helical" evidence="1">
    <location>
        <begin position="123"/>
        <end position="148"/>
    </location>
</feature>
<gene>
    <name evidence="2" type="ORF">N5P18_14050</name>
</gene>
<name>A0ABZ2FBX8_9MICO</name>
<keyword evidence="1" id="KW-1133">Transmembrane helix</keyword>
<feature type="transmembrane region" description="Helical" evidence="1">
    <location>
        <begin position="71"/>
        <end position="93"/>
    </location>
</feature>
<feature type="transmembrane region" description="Helical" evidence="1">
    <location>
        <begin position="185"/>
        <end position="207"/>
    </location>
</feature>
<feature type="transmembrane region" description="Helical" evidence="1">
    <location>
        <begin position="45"/>
        <end position="65"/>
    </location>
</feature>
<sequence length="261" mass="26946">MSAATAPTAPTTSESAPVDVSGDRIPFARLVGLELRKMVDTRAGMWMLVVMAGMSFLVAAGLVVWGEGSGAAFPTFLGLIVMPMMLLLPIVGIMSATQEWAHRTGLVTFALVPRRGRVLAAKVAGALVLCLVLLAAAGAAALLGTLLAGGELTLTGISLVGIVLAGLVYTLQGVAFGAAFLNTPVAIVTSLVLPTVWTVLTAMTGWMGDVARWLDLNLVTAPLTEGSMTGESWAQLAAATAVWVGIPLAIGTHRVLMREVK</sequence>
<reference evidence="2 3" key="1">
    <citation type="submission" date="2022-09" db="EMBL/GenBank/DDBJ databases">
        <title>Complete genome sequence of Janibacter terrae strain COS04-44, PCL-degrading bacteria isolated from oil spilled coast.</title>
        <authorList>
            <person name="Park H."/>
            <person name="Kim J.Y."/>
            <person name="An S.H."/>
            <person name="Lee C.M."/>
            <person name="Weon H.-Y."/>
        </authorList>
    </citation>
    <scope>NUCLEOTIDE SEQUENCE [LARGE SCALE GENOMIC DNA]</scope>
    <source>
        <strain evidence="2 3">COS04-44</strain>
    </source>
</reference>
<keyword evidence="3" id="KW-1185">Reference proteome</keyword>
<evidence type="ECO:0000256" key="1">
    <source>
        <dbReference type="SAM" id="Phobius"/>
    </source>
</evidence>